<protein>
    <submittedName>
        <fullName evidence="1">Uncharacterized protein</fullName>
    </submittedName>
</protein>
<dbReference type="EMBL" id="BAABWN010000006">
    <property type="protein sequence ID" value="GAA6168245.1"/>
    <property type="molecule type" value="Genomic_DNA"/>
</dbReference>
<organism evidence="1 2">
    <name type="scientific">Sessilibacter corallicola</name>
    <dbReference type="NCBI Taxonomy" id="2904075"/>
    <lineage>
        <taxon>Bacteria</taxon>
        <taxon>Pseudomonadati</taxon>
        <taxon>Pseudomonadota</taxon>
        <taxon>Gammaproteobacteria</taxon>
        <taxon>Cellvibrionales</taxon>
        <taxon>Cellvibrionaceae</taxon>
        <taxon>Sessilibacter</taxon>
    </lineage>
</organism>
<reference evidence="1 2" key="1">
    <citation type="submission" date="2024-04" db="EMBL/GenBank/DDBJ databases">
        <title>Draft genome sequence of Sessilibacter corallicola NBRC 116591.</title>
        <authorList>
            <person name="Miyakawa T."/>
            <person name="Kusuya Y."/>
            <person name="Miura T."/>
        </authorList>
    </citation>
    <scope>NUCLEOTIDE SEQUENCE [LARGE SCALE GENOMIC DNA]</scope>
    <source>
        <strain evidence="1 2">KU-00831-HH</strain>
    </source>
</reference>
<sequence length="83" mass="9549">MSKVSIEINWSDCIVIFNSLIGNIEKLREVVESDDIDEDDLYEAEEELNDYVTLLTGLRTKYFECNEKGELSDSLLKKLNSIV</sequence>
<proteinExistence type="predicted"/>
<evidence type="ECO:0000313" key="1">
    <source>
        <dbReference type="EMBL" id="GAA6168245.1"/>
    </source>
</evidence>
<dbReference type="RefSeq" id="WP_353302916.1">
    <property type="nucleotide sequence ID" value="NZ_BAABWN010000006.1"/>
</dbReference>
<evidence type="ECO:0000313" key="2">
    <source>
        <dbReference type="Proteomes" id="UP001465153"/>
    </source>
</evidence>
<keyword evidence="2" id="KW-1185">Reference proteome</keyword>
<comment type="caution">
    <text evidence="1">The sequence shown here is derived from an EMBL/GenBank/DDBJ whole genome shotgun (WGS) entry which is preliminary data.</text>
</comment>
<accession>A0ABQ0A9B8</accession>
<gene>
    <name evidence="1" type="ORF">NBRC116591_20560</name>
</gene>
<dbReference type="Proteomes" id="UP001465153">
    <property type="component" value="Unassembled WGS sequence"/>
</dbReference>
<name>A0ABQ0A9B8_9GAMM</name>